<organism evidence="1 2">
    <name type="scientific">Candolleomyces eurysporus</name>
    <dbReference type="NCBI Taxonomy" id="2828524"/>
    <lineage>
        <taxon>Eukaryota</taxon>
        <taxon>Fungi</taxon>
        <taxon>Dikarya</taxon>
        <taxon>Basidiomycota</taxon>
        <taxon>Agaricomycotina</taxon>
        <taxon>Agaricomycetes</taxon>
        <taxon>Agaricomycetidae</taxon>
        <taxon>Agaricales</taxon>
        <taxon>Agaricineae</taxon>
        <taxon>Psathyrellaceae</taxon>
        <taxon>Candolleomyces</taxon>
    </lineage>
</organism>
<evidence type="ECO:0000313" key="2">
    <source>
        <dbReference type="Proteomes" id="UP001140091"/>
    </source>
</evidence>
<reference evidence="1" key="1">
    <citation type="submission" date="2022-06" db="EMBL/GenBank/DDBJ databases">
        <title>Genome Sequence of Candolleomyces eurysporus.</title>
        <authorList>
            <person name="Buettner E."/>
        </authorList>
    </citation>
    <scope>NUCLEOTIDE SEQUENCE</scope>
    <source>
        <strain evidence="1">VTCC 930004</strain>
    </source>
</reference>
<dbReference type="EMBL" id="JANBPK010001091">
    <property type="protein sequence ID" value="KAJ2926011.1"/>
    <property type="molecule type" value="Genomic_DNA"/>
</dbReference>
<keyword evidence="2" id="KW-1185">Reference proteome</keyword>
<dbReference type="Proteomes" id="UP001140091">
    <property type="component" value="Unassembled WGS sequence"/>
</dbReference>
<protein>
    <submittedName>
        <fullName evidence="1">Uncharacterized protein</fullName>
    </submittedName>
</protein>
<comment type="caution">
    <text evidence="1">The sequence shown here is derived from an EMBL/GenBank/DDBJ whole genome shotgun (WGS) entry which is preliminary data.</text>
</comment>
<sequence>MKLFPGNKTAPVVQENNLHQLQLFGQFSRTNVGVDIENLTLIALRQAGQEGRALA</sequence>
<evidence type="ECO:0000313" key="1">
    <source>
        <dbReference type="EMBL" id="KAJ2926011.1"/>
    </source>
</evidence>
<dbReference type="AlphaFoldDB" id="A0A9W8J004"/>
<accession>A0A9W8J004</accession>
<proteinExistence type="predicted"/>
<gene>
    <name evidence="1" type="ORF">H1R20_g11085</name>
</gene>
<name>A0A9W8J004_9AGAR</name>
<feature type="non-terminal residue" evidence="1">
    <location>
        <position position="55"/>
    </location>
</feature>